<comment type="caution">
    <text evidence="1">The sequence shown here is derived from an EMBL/GenBank/DDBJ whole genome shotgun (WGS) entry which is preliminary data.</text>
</comment>
<evidence type="ECO:0000313" key="1">
    <source>
        <dbReference type="EMBL" id="HHK68865.1"/>
    </source>
</evidence>
<sequence length="165" mass="18177">MHEERVLLALDCWKKVFTLKTLGGGYVRCFLLFGEEGLTAVETSETANIPPWVVGSTGDVASDILSGVIAEASRQMGYGYKPYIEKTTGKTVGMMLNSLGNSVRKSWYIPYQSHLKLVVKKKGEVRVLSKAGRVQKYLVHPESLPLLNQFVMEALAGKLVLETVA</sequence>
<dbReference type="EMBL" id="DRWN01000058">
    <property type="protein sequence ID" value="HHK68865.1"/>
    <property type="molecule type" value="Genomic_DNA"/>
</dbReference>
<organism evidence="1">
    <name type="scientific">Caldiarchaeum subterraneum</name>
    <dbReference type="NCBI Taxonomy" id="311458"/>
    <lineage>
        <taxon>Archaea</taxon>
        <taxon>Nitrososphaerota</taxon>
        <taxon>Candidatus Caldarchaeales</taxon>
        <taxon>Candidatus Caldarchaeaceae</taxon>
        <taxon>Candidatus Caldarchaeum</taxon>
    </lineage>
</organism>
<gene>
    <name evidence="1" type="ORF">ENM11_06920</name>
</gene>
<proteinExistence type="predicted"/>
<accession>A0A7C5L838</accession>
<name>A0A7C5L838_CALS0</name>
<protein>
    <submittedName>
        <fullName evidence="1">Uncharacterized protein</fullName>
    </submittedName>
</protein>
<dbReference type="AlphaFoldDB" id="A0A7C5L838"/>
<reference evidence="1" key="1">
    <citation type="journal article" date="2020" name="mSystems">
        <title>Genome- and Community-Level Interaction Insights into Carbon Utilization and Element Cycling Functions of Hydrothermarchaeota in Hydrothermal Sediment.</title>
        <authorList>
            <person name="Zhou Z."/>
            <person name="Liu Y."/>
            <person name="Xu W."/>
            <person name="Pan J."/>
            <person name="Luo Z.H."/>
            <person name="Li M."/>
        </authorList>
    </citation>
    <scope>NUCLEOTIDE SEQUENCE [LARGE SCALE GENOMIC DNA]</scope>
    <source>
        <strain evidence="1">SpSt-1056</strain>
    </source>
</reference>